<evidence type="ECO:0000256" key="1">
    <source>
        <dbReference type="SAM" id="SignalP"/>
    </source>
</evidence>
<protein>
    <submittedName>
        <fullName evidence="2">Uncharacterized protein</fullName>
    </submittedName>
</protein>
<feature type="signal peptide" evidence="1">
    <location>
        <begin position="1"/>
        <end position="16"/>
    </location>
</feature>
<dbReference type="AlphaFoldDB" id="A0A2G5SDR3"/>
<reference evidence="3" key="1">
    <citation type="submission" date="2017-10" db="EMBL/GenBank/DDBJ databases">
        <title>Rapid genome shrinkage in a self-fertile nematode reveals novel sperm competition proteins.</title>
        <authorList>
            <person name="Yin D."/>
            <person name="Schwarz E.M."/>
            <person name="Thomas C.G."/>
            <person name="Felde R.L."/>
            <person name="Korf I.F."/>
            <person name="Cutter A.D."/>
            <person name="Schartner C.M."/>
            <person name="Ralston E.J."/>
            <person name="Meyer B.J."/>
            <person name="Haag E.S."/>
        </authorList>
    </citation>
    <scope>NUCLEOTIDE SEQUENCE [LARGE SCALE GENOMIC DNA]</scope>
    <source>
        <strain evidence="3">JU1422</strain>
    </source>
</reference>
<dbReference type="EMBL" id="PDUG01000015">
    <property type="protein sequence ID" value="PIC13059.1"/>
    <property type="molecule type" value="Genomic_DNA"/>
</dbReference>
<sequence length="104" mass="12486">MIKSLIICILRFYVFIAKLGNKNYGFPMDHPNNDERTNVEYLDYLKPKHIKGHLLRANMKLRQTARYLRCLHVDQVKKNVSNTFKLMLFLIKWFNSDASYQQDF</sequence>
<name>A0A2G5SDR3_9PELO</name>
<keyword evidence="3" id="KW-1185">Reference proteome</keyword>
<evidence type="ECO:0000313" key="2">
    <source>
        <dbReference type="EMBL" id="PIC13059.1"/>
    </source>
</evidence>
<dbReference type="Proteomes" id="UP000230233">
    <property type="component" value="Unassembled WGS sequence"/>
</dbReference>
<feature type="chain" id="PRO_5013942427" evidence="1">
    <location>
        <begin position="17"/>
        <end position="104"/>
    </location>
</feature>
<comment type="caution">
    <text evidence="2">The sequence shown here is derived from an EMBL/GenBank/DDBJ whole genome shotgun (WGS) entry which is preliminary data.</text>
</comment>
<evidence type="ECO:0000313" key="3">
    <source>
        <dbReference type="Proteomes" id="UP000230233"/>
    </source>
</evidence>
<accession>A0A2G5SDR3</accession>
<gene>
    <name evidence="2" type="ORF">B9Z55_027950</name>
</gene>
<organism evidence="2 3">
    <name type="scientific">Caenorhabditis nigoni</name>
    <dbReference type="NCBI Taxonomy" id="1611254"/>
    <lineage>
        <taxon>Eukaryota</taxon>
        <taxon>Metazoa</taxon>
        <taxon>Ecdysozoa</taxon>
        <taxon>Nematoda</taxon>
        <taxon>Chromadorea</taxon>
        <taxon>Rhabditida</taxon>
        <taxon>Rhabditina</taxon>
        <taxon>Rhabditomorpha</taxon>
        <taxon>Rhabditoidea</taxon>
        <taxon>Rhabditidae</taxon>
        <taxon>Peloderinae</taxon>
        <taxon>Caenorhabditis</taxon>
    </lineage>
</organism>
<keyword evidence="1" id="KW-0732">Signal</keyword>
<proteinExistence type="predicted"/>